<evidence type="ECO:0000313" key="2">
    <source>
        <dbReference type="Proteomes" id="UP000294498"/>
    </source>
</evidence>
<keyword evidence="2" id="KW-1185">Reference proteome</keyword>
<protein>
    <submittedName>
        <fullName evidence="1">Uncharacterized protein</fullName>
    </submittedName>
</protein>
<gene>
    <name evidence="1" type="ORF">EDB95_3180</name>
</gene>
<evidence type="ECO:0000313" key="1">
    <source>
        <dbReference type="EMBL" id="TDX02130.1"/>
    </source>
</evidence>
<dbReference type="EMBL" id="SODV01000001">
    <property type="protein sequence ID" value="TDX02130.1"/>
    <property type="molecule type" value="Genomic_DNA"/>
</dbReference>
<name>A0A4R8DUQ8_9BACT</name>
<reference evidence="1 2" key="1">
    <citation type="submission" date="2019-03" db="EMBL/GenBank/DDBJ databases">
        <title>Genomic Encyclopedia of Type Strains, Phase IV (KMG-IV): sequencing the most valuable type-strain genomes for metagenomic binning, comparative biology and taxonomic classification.</title>
        <authorList>
            <person name="Goeker M."/>
        </authorList>
    </citation>
    <scope>NUCLEOTIDE SEQUENCE [LARGE SCALE GENOMIC DNA]</scope>
    <source>
        <strain evidence="1 2">DSM 100059</strain>
    </source>
</reference>
<organism evidence="1 2">
    <name type="scientific">Dinghuibacter silviterrae</name>
    <dbReference type="NCBI Taxonomy" id="1539049"/>
    <lineage>
        <taxon>Bacteria</taxon>
        <taxon>Pseudomonadati</taxon>
        <taxon>Bacteroidota</taxon>
        <taxon>Chitinophagia</taxon>
        <taxon>Chitinophagales</taxon>
        <taxon>Chitinophagaceae</taxon>
        <taxon>Dinghuibacter</taxon>
    </lineage>
</organism>
<proteinExistence type="predicted"/>
<accession>A0A4R8DUQ8</accession>
<dbReference type="Proteomes" id="UP000294498">
    <property type="component" value="Unassembled WGS sequence"/>
</dbReference>
<dbReference type="AlphaFoldDB" id="A0A4R8DUQ8"/>
<sequence>MSERKIKHSQTLTLQGSYPRIHFKVTYEQGPEAGRMYFALRRARGIKKPDANAPGYMGLLYT</sequence>
<comment type="caution">
    <text evidence="1">The sequence shown here is derived from an EMBL/GenBank/DDBJ whole genome shotgun (WGS) entry which is preliminary data.</text>
</comment>